<feature type="binding site" evidence="10 14">
    <location>
        <begin position="197"/>
        <end position="198"/>
    </location>
    <ligand>
        <name>substrate</name>
    </ligand>
</feature>
<dbReference type="PROSITE" id="PS01086">
    <property type="entry name" value="RIBUL_P_3_EPIMER_2"/>
    <property type="match status" value="1"/>
</dbReference>
<evidence type="ECO:0000313" key="17">
    <source>
        <dbReference type="Proteomes" id="UP001196408"/>
    </source>
</evidence>
<feature type="binding site" evidence="10 14">
    <location>
        <position position="7"/>
    </location>
    <ligand>
        <name>substrate</name>
    </ligand>
</feature>
<evidence type="ECO:0000256" key="11">
    <source>
        <dbReference type="PIRNR" id="PIRNR001461"/>
    </source>
</evidence>
<evidence type="ECO:0000256" key="2">
    <source>
        <dbReference type="ARBA" id="ARBA00001936"/>
    </source>
</evidence>
<dbReference type="HAMAP" id="MF_02227">
    <property type="entry name" value="RPE"/>
    <property type="match status" value="1"/>
</dbReference>
<evidence type="ECO:0000256" key="14">
    <source>
        <dbReference type="PIRSR" id="PIRSR001461-3"/>
    </source>
</evidence>
<accession>A0AAW4MWR2</accession>
<dbReference type="Proteomes" id="UP001197492">
    <property type="component" value="Unassembled WGS sequence"/>
</dbReference>
<evidence type="ECO:0000256" key="5">
    <source>
        <dbReference type="ARBA" id="ARBA00001954"/>
    </source>
</evidence>
<dbReference type="Pfam" id="PF00834">
    <property type="entry name" value="Ribul_P_3_epim"/>
    <property type="match status" value="1"/>
</dbReference>
<feature type="binding site" evidence="10">
    <location>
        <begin position="175"/>
        <end position="177"/>
    </location>
    <ligand>
        <name>substrate</name>
    </ligand>
</feature>
<reference evidence="15 18" key="1">
    <citation type="submission" date="2021-06" db="EMBL/GenBank/DDBJ databases">
        <title>Collection of gut derived symbiotic bacterial strains cultured from healthy donors.</title>
        <authorList>
            <person name="Lin H."/>
            <person name="Littmann E."/>
            <person name="Pamer E.G."/>
        </authorList>
    </citation>
    <scope>NUCLEOTIDE SEQUENCE</scope>
    <source>
        <strain evidence="16 18">MSK.21.70</strain>
        <strain evidence="15">MSK.21.82</strain>
    </source>
</reference>
<dbReference type="InterPro" id="IPR011060">
    <property type="entry name" value="RibuloseP-bd_barrel"/>
</dbReference>
<evidence type="ECO:0000256" key="12">
    <source>
        <dbReference type="PIRSR" id="PIRSR001461-1"/>
    </source>
</evidence>
<dbReference type="GO" id="GO:0004750">
    <property type="term" value="F:D-ribulose-phosphate 3-epimerase activity"/>
    <property type="evidence" value="ECO:0007669"/>
    <property type="project" value="UniProtKB-UniRule"/>
</dbReference>
<dbReference type="GO" id="GO:0019323">
    <property type="term" value="P:pentose catabolic process"/>
    <property type="evidence" value="ECO:0007669"/>
    <property type="project" value="UniProtKB-UniRule"/>
</dbReference>
<keyword evidence="18" id="KW-1185">Reference proteome</keyword>
<dbReference type="AlphaFoldDB" id="A0AAW4MWR2"/>
<comment type="catalytic activity">
    <reaction evidence="1 10 11">
        <text>D-ribulose 5-phosphate = D-xylulose 5-phosphate</text>
        <dbReference type="Rhea" id="RHEA:13677"/>
        <dbReference type="ChEBI" id="CHEBI:57737"/>
        <dbReference type="ChEBI" id="CHEBI:58121"/>
        <dbReference type="EC" id="5.1.3.1"/>
    </reaction>
</comment>
<evidence type="ECO:0000256" key="7">
    <source>
        <dbReference type="ARBA" id="ARBA00013188"/>
    </source>
</evidence>
<dbReference type="GO" id="GO:0005737">
    <property type="term" value="C:cytoplasm"/>
    <property type="evidence" value="ECO:0007669"/>
    <property type="project" value="UniProtKB-ARBA"/>
</dbReference>
<keyword evidence="10 11" id="KW-0119">Carbohydrate metabolism</keyword>
<feature type="active site" description="Proton donor" evidence="10 12">
    <location>
        <position position="175"/>
    </location>
</feature>
<feature type="binding site" evidence="14">
    <location>
        <position position="177"/>
    </location>
    <ligand>
        <name>substrate</name>
    </ligand>
</feature>
<evidence type="ECO:0000313" key="16">
    <source>
        <dbReference type="EMBL" id="MBV3392438.1"/>
    </source>
</evidence>
<organism evidence="15 17">
    <name type="scientific">Catenibacterium mitsuokai</name>
    <dbReference type="NCBI Taxonomy" id="100886"/>
    <lineage>
        <taxon>Bacteria</taxon>
        <taxon>Bacillati</taxon>
        <taxon>Bacillota</taxon>
        <taxon>Erysipelotrichia</taxon>
        <taxon>Erysipelotrichales</taxon>
        <taxon>Coprobacillaceae</taxon>
        <taxon>Catenibacterium</taxon>
    </lineage>
</organism>
<dbReference type="EC" id="5.1.3.1" evidence="7 10"/>
<evidence type="ECO:0000256" key="8">
    <source>
        <dbReference type="ARBA" id="ARBA00022723"/>
    </source>
</evidence>
<evidence type="ECO:0000256" key="4">
    <source>
        <dbReference type="ARBA" id="ARBA00001947"/>
    </source>
</evidence>
<dbReference type="InterPro" id="IPR000056">
    <property type="entry name" value="Ribul_P_3_epim-like"/>
</dbReference>
<keyword evidence="13" id="KW-0464">Manganese</keyword>
<keyword evidence="9 10" id="KW-0413">Isomerase</keyword>
<comment type="pathway">
    <text evidence="10">Carbohydrate degradation.</text>
</comment>
<keyword evidence="13" id="KW-0862">Zinc</keyword>
<evidence type="ECO:0000313" key="15">
    <source>
        <dbReference type="EMBL" id="MBV3382422.1"/>
    </source>
</evidence>
<evidence type="ECO:0000313" key="18">
    <source>
        <dbReference type="Proteomes" id="UP001197492"/>
    </source>
</evidence>
<dbReference type="GeneID" id="301323266"/>
<feature type="binding site" evidence="10 13">
    <location>
        <position position="175"/>
    </location>
    <ligand>
        <name>a divalent metal cation</name>
        <dbReference type="ChEBI" id="CHEBI:60240"/>
    </ligand>
</feature>
<evidence type="ECO:0000256" key="6">
    <source>
        <dbReference type="ARBA" id="ARBA00009541"/>
    </source>
</evidence>
<evidence type="ECO:0000256" key="10">
    <source>
        <dbReference type="HAMAP-Rule" id="MF_02227"/>
    </source>
</evidence>
<proteinExistence type="inferred from homology"/>
<evidence type="ECO:0000256" key="1">
    <source>
        <dbReference type="ARBA" id="ARBA00001782"/>
    </source>
</evidence>
<feature type="binding site" evidence="10 13">
    <location>
        <position position="34"/>
    </location>
    <ligand>
        <name>a divalent metal cation</name>
        <dbReference type="ChEBI" id="CHEBI:60240"/>
    </ligand>
</feature>
<comment type="function">
    <text evidence="10">Catalyzes the reversible epimerization of D-ribulose 5-phosphate to D-xylulose 5-phosphate.</text>
</comment>
<dbReference type="Gene3D" id="3.20.20.70">
    <property type="entry name" value="Aldolase class I"/>
    <property type="match status" value="1"/>
</dbReference>
<dbReference type="Proteomes" id="UP001196408">
    <property type="component" value="Unassembled WGS sequence"/>
</dbReference>
<keyword evidence="8 10" id="KW-0479">Metal-binding</keyword>
<dbReference type="NCBIfam" id="NF004076">
    <property type="entry name" value="PRK05581.1-4"/>
    <property type="match status" value="1"/>
</dbReference>
<feature type="binding site" evidence="10 14">
    <location>
        <begin position="144"/>
        <end position="147"/>
    </location>
    <ligand>
        <name>substrate</name>
    </ligand>
</feature>
<dbReference type="EMBL" id="JAHOEF010000017">
    <property type="protein sequence ID" value="MBV3382422.1"/>
    <property type="molecule type" value="Genomic_DNA"/>
</dbReference>
<dbReference type="GO" id="GO:0006098">
    <property type="term" value="P:pentose-phosphate shunt"/>
    <property type="evidence" value="ECO:0007669"/>
    <property type="project" value="UniProtKB-UniRule"/>
</dbReference>
<sequence>MVKIAPSVLSADFAHLKEDIDTIYDGGKSWIHYDVMDGHFVPNISFGYSILSNLRAVTDLFIDVHLMITDPGQYLDEFINAGADLITFHIEAVSSMQEARVLIQRIHDAGCLASISIKPGTDVEAIKPFLDDLDMVLVMSVEPGFGGQSFNPAALDKITELKEIRNGRRYLIEVDGGINANTANLCRGAGADVLVAGSYVFKAENRQEAIDSLK</sequence>
<feature type="binding site" evidence="10 13">
    <location>
        <position position="65"/>
    </location>
    <ligand>
        <name>a divalent metal cation</name>
        <dbReference type="ChEBI" id="CHEBI:60240"/>
    </ligand>
</feature>
<feature type="active site" description="Proton acceptor" evidence="10 12">
    <location>
        <position position="34"/>
    </location>
</feature>
<dbReference type="GO" id="GO:0046872">
    <property type="term" value="F:metal ion binding"/>
    <property type="evidence" value="ECO:0007669"/>
    <property type="project" value="UniProtKB-UniRule"/>
</dbReference>
<keyword evidence="13" id="KW-0170">Cobalt</keyword>
<comment type="cofactor">
    <cofactor evidence="4">
        <name>Zn(2+)</name>
        <dbReference type="ChEBI" id="CHEBI:29105"/>
    </cofactor>
</comment>
<comment type="caution">
    <text evidence="15">The sequence shown here is derived from an EMBL/GenBank/DDBJ whole genome shotgun (WGS) entry which is preliminary data.</text>
</comment>
<dbReference type="RefSeq" id="WP_129981413.1">
    <property type="nucleotide sequence ID" value="NZ_JAHOEB010000017.1"/>
</dbReference>
<dbReference type="PANTHER" id="PTHR11749">
    <property type="entry name" value="RIBULOSE-5-PHOSPHATE-3-EPIMERASE"/>
    <property type="match status" value="1"/>
</dbReference>
<dbReference type="NCBIfam" id="TIGR01163">
    <property type="entry name" value="rpe"/>
    <property type="match status" value="1"/>
</dbReference>
<feature type="binding site" evidence="10 13">
    <location>
        <position position="32"/>
    </location>
    <ligand>
        <name>a divalent metal cation</name>
        <dbReference type="ChEBI" id="CHEBI:60240"/>
    </ligand>
</feature>
<dbReference type="CDD" id="cd00429">
    <property type="entry name" value="RPE"/>
    <property type="match status" value="1"/>
</dbReference>
<evidence type="ECO:0000256" key="9">
    <source>
        <dbReference type="ARBA" id="ARBA00023235"/>
    </source>
</evidence>
<dbReference type="InterPro" id="IPR013785">
    <property type="entry name" value="Aldolase_TIM"/>
</dbReference>
<name>A0AAW4MWR2_9FIRM</name>
<evidence type="ECO:0000256" key="13">
    <source>
        <dbReference type="PIRSR" id="PIRSR001461-2"/>
    </source>
</evidence>
<comment type="cofactor">
    <cofactor evidence="3">
        <name>Co(2+)</name>
        <dbReference type="ChEBI" id="CHEBI:48828"/>
    </cofactor>
</comment>
<dbReference type="InterPro" id="IPR026019">
    <property type="entry name" value="Ribul_P_3_epim"/>
</dbReference>
<dbReference type="PROSITE" id="PS01085">
    <property type="entry name" value="RIBUL_P_3_EPIMER_1"/>
    <property type="match status" value="1"/>
</dbReference>
<dbReference type="FunFam" id="3.20.20.70:FF:000004">
    <property type="entry name" value="Ribulose-phosphate 3-epimerase"/>
    <property type="match status" value="1"/>
</dbReference>
<dbReference type="EMBL" id="JAHOEL010000017">
    <property type="protein sequence ID" value="MBV3392438.1"/>
    <property type="molecule type" value="Genomic_DNA"/>
</dbReference>
<feature type="binding site" evidence="10 14">
    <location>
        <position position="65"/>
    </location>
    <ligand>
        <name>substrate</name>
    </ligand>
</feature>
<comment type="similarity">
    <text evidence="6 10 11">Belongs to the ribulose-phosphate 3-epimerase family.</text>
</comment>
<gene>
    <name evidence="10 15" type="primary">rpe</name>
    <name evidence="15" type="ORF">KSV97_04065</name>
    <name evidence="16" type="ORF">KSW06_04030</name>
</gene>
<protein>
    <recommendedName>
        <fullName evidence="7 10">Ribulose-phosphate 3-epimerase</fullName>
        <ecNumber evidence="7 10">5.1.3.1</ecNumber>
    </recommendedName>
</protein>
<comment type="cofactor">
    <cofactor evidence="2">
        <name>Mn(2+)</name>
        <dbReference type="ChEBI" id="CHEBI:29035"/>
    </cofactor>
</comment>
<comment type="cofactor">
    <cofactor evidence="10 13">
        <name>a divalent metal cation</name>
        <dbReference type="ChEBI" id="CHEBI:60240"/>
    </cofactor>
    <text evidence="10 13">Binds 1 divalent metal cation per subunit.</text>
</comment>
<dbReference type="SUPFAM" id="SSF51366">
    <property type="entry name" value="Ribulose-phoshate binding barrel"/>
    <property type="match status" value="1"/>
</dbReference>
<dbReference type="PIRSF" id="PIRSF001461">
    <property type="entry name" value="RPE"/>
    <property type="match status" value="1"/>
</dbReference>
<evidence type="ECO:0000256" key="3">
    <source>
        <dbReference type="ARBA" id="ARBA00001941"/>
    </source>
</evidence>
<comment type="cofactor">
    <cofactor evidence="5">
        <name>Fe(2+)</name>
        <dbReference type="ChEBI" id="CHEBI:29033"/>
    </cofactor>
</comment>